<organism evidence="1 2">
    <name type="scientific">Knipowitschia caucasica</name>
    <name type="common">Caucasian dwarf goby</name>
    <name type="synonym">Pomatoschistus caucasicus</name>
    <dbReference type="NCBI Taxonomy" id="637954"/>
    <lineage>
        <taxon>Eukaryota</taxon>
        <taxon>Metazoa</taxon>
        <taxon>Chordata</taxon>
        <taxon>Craniata</taxon>
        <taxon>Vertebrata</taxon>
        <taxon>Euteleostomi</taxon>
        <taxon>Actinopterygii</taxon>
        <taxon>Neopterygii</taxon>
        <taxon>Teleostei</taxon>
        <taxon>Neoteleostei</taxon>
        <taxon>Acanthomorphata</taxon>
        <taxon>Gobiaria</taxon>
        <taxon>Gobiiformes</taxon>
        <taxon>Gobioidei</taxon>
        <taxon>Gobiidae</taxon>
        <taxon>Gobiinae</taxon>
        <taxon>Knipowitschia</taxon>
    </lineage>
</organism>
<dbReference type="EMBL" id="OZ035845">
    <property type="protein sequence ID" value="CAL1599887.1"/>
    <property type="molecule type" value="Genomic_DNA"/>
</dbReference>
<name>A0AAV2LI10_KNICA</name>
<evidence type="ECO:0000313" key="1">
    <source>
        <dbReference type="EMBL" id="CAL1599887.1"/>
    </source>
</evidence>
<evidence type="ECO:0000313" key="2">
    <source>
        <dbReference type="Proteomes" id="UP001497482"/>
    </source>
</evidence>
<sequence>MRNALSGHARRPLIQCHWEVWQPGELLLELRRHGLRRVRAPGVAGRAVRPPRGQSSLLPRGEFALGLNRAGRGGRPSRRRHVTHSDVGRSYACDGSVDAWAWGGGYDERGRRRDVVMLVGE</sequence>
<reference evidence="1 2" key="1">
    <citation type="submission" date="2024-04" db="EMBL/GenBank/DDBJ databases">
        <authorList>
            <person name="Waldvogel A.-M."/>
            <person name="Schoenle A."/>
        </authorList>
    </citation>
    <scope>NUCLEOTIDE SEQUENCE [LARGE SCALE GENOMIC DNA]</scope>
</reference>
<dbReference type="AlphaFoldDB" id="A0AAV2LI10"/>
<proteinExistence type="predicted"/>
<accession>A0AAV2LI10</accession>
<keyword evidence="2" id="KW-1185">Reference proteome</keyword>
<protein>
    <submittedName>
        <fullName evidence="1">Uncharacterized protein</fullName>
    </submittedName>
</protein>
<dbReference type="Proteomes" id="UP001497482">
    <property type="component" value="Chromosome 23"/>
</dbReference>
<gene>
    <name evidence="1" type="ORF">KC01_LOCUS28073</name>
</gene>